<evidence type="ECO:0000256" key="3">
    <source>
        <dbReference type="ARBA" id="ARBA00022679"/>
    </source>
</evidence>
<dbReference type="RefSeq" id="WP_073247938.1">
    <property type="nucleotide sequence ID" value="NZ_FQVG01000008.1"/>
</dbReference>
<keyword evidence="5 8" id="KW-0418">Kinase</keyword>
<dbReference type="Gene3D" id="3.30.420.40">
    <property type="match status" value="2"/>
</dbReference>
<dbReference type="GO" id="GO:0005737">
    <property type="term" value="C:cytoplasm"/>
    <property type="evidence" value="ECO:0007669"/>
    <property type="project" value="InterPro"/>
</dbReference>
<dbReference type="EMBL" id="FQVG01000008">
    <property type="protein sequence ID" value="SHE57822.1"/>
    <property type="molecule type" value="Genomic_DNA"/>
</dbReference>
<organism evidence="8 9">
    <name type="scientific">Caloramator proteoclasticus DSM 10124</name>
    <dbReference type="NCBI Taxonomy" id="1121262"/>
    <lineage>
        <taxon>Bacteria</taxon>
        <taxon>Bacillati</taxon>
        <taxon>Bacillota</taxon>
        <taxon>Clostridia</taxon>
        <taxon>Eubacteriales</taxon>
        <taxon>Clostridiaceae</taxon>
        <taxon>Caloramator</taxon>
    </lineage>
</organism>
<accession>A0A1M4UM08</accession>
<dbReference type="AlphaFoldDB" id="A0A1M4UM08"/>
<gene>
    <name evidence="8" type="ORF">SAMN02746091_00693</name>
</gene>
<evidence type="ECO:0000256" key="1">
    <source>
        <dbReference type="ARBA" id="ARBA00006479"/>
    </source>
</evidence>
<name>A0A1M4UM08_9CLOT</name>
<evidence type="ECO:0000256" key="4">
    <source>
        <dbReference type="ARBA" id="ARBA00022741"/>
    </source>
</evidence>
<keyword evidence="9" id="KW-1185">Reference proteome</keyword>
<keyword evidence="6" id="KW-0067">ATP-binding</keyword>
<keyword evidence="4" id="KW-0547">Nucleotide-binding</keyword>
<keyword evidence="3" id="KW-0808">Transferase</keyword>
<sequence>MYIGIDLGGTNIAAGLVDESGKILYTKSTPTLASRGYKDVISDMNRLVKEIIEESKVEKNEIKAIGIGIPGLADKDGNVIFCVNLGWENIPLRKMMEEELNIPVFIDNDATVAGLAEYEFGAMKGCESGVLLTLGTGVGGGIVLNGEVYSGAHGVGSEVGHMIVGENFYDCNCGKNGCFETFASSTAIIKYAQKLIKEGNTDTKILELAEGDLEKINAKIIFDCAKEGDKVAKMAVDRLVKYLVIGIFNIVNFMDPEVIALGGGVSNAGEYLLNLVRQEYEKNKFFKTLPAARIELAKFKNDAGILGAAMLGKHGVK</sequence>
<dbReference type="Proteomes" id="UP000184423">
    <property type="component" value="Unassembled WGS sequence"/>
</dbReference>
<dbReference type="GO" id="GO:0004340">
    <property type="term" value="F:glucokinase activity"/>
    <property type="evidence" value="ECO:0007669"/>
    <property type="project" value="InterPro"/>
</dbReference>
<evidence type="ECO:0000256" key="7">
    <source>
        <dbReference type="ARBA" id="ARBA00032386"/>
    </source>
</evidence>
<dbReference type="Pfam" id="PF00480">
    <property type="entry name" value="ROK"/>
    <property type="match status" value="1"/>
</dbReference>
<dbReference type="SUPFAM" id="SSF53067">
    <property type="entry name" value="Actin-like ATPase domain"/>
    <property type="match status" value="1"/>
</dbReference>
<evidence type="ECO:0000313" key="8">
    <source>
        <dbReference type="EMBL" id="SHE57822.1"/>
    </source>
</evidence>
<dbReference type="InterPro" id="IPR043129">
    <property type="entry name" value="ATPase_NBD"/>
</dbReference>
<protein>
    <recommendedName>
        <fullName evidence="2">Glucokinase</fullName>
    </recommendedName>
    <alternativeName>
        <fullName evidence="7">Glucose kinase</fullName>
    </alternativeName>
</protein>
<dbReference type="PANTHER" id="PTHR18964">
    <property type="entry name" value="ROK (REPRESSOR, ORF, KINASE) FAMILY"/>
    <property type="match status" value="1"/>
</dbReference>
<evidence type="ECO:0000256" key="2">
    <source>
        <dbReference type="ARBA" id="ARBA00014701"/>
    </source>
</evidence>
<dbReference type="NCBIfam" id="TIGR00744">
    <property type="entry name" value="ROK_glcA_fam"/>
    <property type="match status" value="1"/>
</dbReference>
<evidence type="ECO:0000256" key="6">
    <source>
        <dbReference type="ARBA" id="ARBA00022840"/>
    </source>
</evidence>
<dbReference type="InterPro" id="IPR004654">
    <property type="entry name" value="ROK_glcA"/>
</dbReference>
<proteinExistence type="inferred from homology"/>
<dbReference type="PANTHER" id="PTHR18964:SF149">
    <property type="entry name" value="BIFUNCTIONAL UDP-N-ACETYLGLUCOSAMINE 2-EPIMERASE_N-ACETYLMANNOSAMINE KINASE"/>
    <property type="match status" value="1"/>
</dbReference>
<comment type="similarity">
    <text evidence="1">Belongs to the ROK (NagC/XylR) family.</text>
</comment>
<dbReference type="GO" id="GO:0005524">
    <property type="term" value="F:ATP binding"/>
    <property type="evidence" value="ECO:0007669"/>
    <property type="project" value="UniProtKB-KW"/>
</dbReference>
<dbReference type="InterPro" id="IPR000600">
    <property type="entry name" value="ROK"/>
</dbReference>
<evidence type="ECO:0000313" key="9">
    <source>
        <dbReference type="Proteomes" id="UP000184423"/>
    </source>
</evidence>
<reference evidence="9" key="1">
    <citation type="submission" date="2016-11" db="EMBL/GenBank/DDBJ databases">
        <authorList>
            <person name="Varghese N."/>
            <person name="Submissions S."/>
        </authorList>
    </citation>
    <scope>NUCLEOTIDE SEQUENCE [LARGE SCALE GENOMIC DNA]</scope>
    <source>
        <strain evidence="9">DSM 10124</strain>
    </source>
</reference>
<dbReference type="GO" id="GO:0006096">
    <property type="term" value="P:glycolytic process"/>
    <property type="evidence" value="ECO:0007669"/>
    <property type="project" value="InterPro"/>
</dbReference>
<evidence type="ECO:0000256" key="5">
    <source>
        <dbReference type="ARBA" id="ARBA00022777"/>
    </source>
</evidence>